<evidence type="ECO:0000256" key="1">
    <source>
        <dbReference type="SAM" id="MobiDB-lite"/>
    </source>
</evidence>
<evidence type="ECO:0000313" key="3">
    <source>
        <dbReference type="Proteomes" id="UP000626109"/>
    </source>
</evidence>
<dbReference type="EMBL" id="CAJNNW010035772">
    <property type="protein sequence ID" value="CAE8729965.1"/>
    <property type="molecule type" value="Genomic_DNA"/>
</dbReference>
<feature type="region of interest" description="Disordered" evidence="1">
    <location>
        <begin position="632"/>
        <end position="651"/>
    </location>
</feature>
<proteinExistence type="predicted"/>
<feature type="compositionally biased region" description="Polar residues" evidence="1">
    <location>
        <begin position="296"/>
        <end position="327"/>
    </location>
</feature>
<sequence>MSSPGLGHAEIGFDLGAFHPQFNFKASLCSPSSVSFPQVAVRVLGLMQLGTDESVLALTYSENSTGKTLVDTKVRYNWEVSIDGKTHSIEFTNTKTSGKKRIFVDGRLLHESTVYRSPNFQYSWPIGGHLLSIVPVQQKTSDSMLDSVLDTFSNKLDCTFEMRINGLPFRAFRRQAARPVPVRPSRPVSQQVPQYPGSSAACPAGSNATRLTPEGAEPLRGQETYLHREQRKSVEEGRRDQKPERAAPRQSTPWESLSGGGQREDSQPPWPGTEHRPRESDPFSGAQFADPWQAREQGSATDGRTSGSGSKPQSGQFAGQQGKSPSSAVAEATGRKKPQEYAGFLEDDSDGSSDPGEFTTFGAPGAARSSGSSMNGSPPAASTAGSENPWPSTTTTNWPQQPAMPTSPLTGGYPSATFRATGNVGSELSGWSASPAGSSDFWPVPKATVANDPWATAVSAGQAQPVAPAQLAASQRTSRNSVPTHAIPWEPVPTPPPSSMPSSASKSSSVPSQPLGFTDLLAGSPTGARIHPPSALSQRPPAVAPFNGEDLLGLSPMSDEKQGTDGPGRKSFEFEVPSAADIEEQEAIFASLKQVSPSQSKNQIQSSAAQWPSWPAIAEVATAAPASTSSAQLIPVHSPTSTSNGHDLTAGSWPDVWPSSRAEAVAPATAAGSWPGSEGWDSVSSSNLLVPVVVTSPVSGSWPTAHEDSDVVSGISAVSQSVTLPPAATLSPASAQPELQPDLLPVRSSSFMSTGSSARRSSNRQALLAHMGLGARSPLSREVSPAASTASGLWPASALFSDPVPPESSVNMAVQQQDISTEASSTTTANASVWPLP</sequence>
<dbReference type="InterPro" id="IPR010695">
    <property type="entry name" value="FAIM1"/>
</dbReference>
<dbReference type="InterPro" id="IPR038513">
    <property type="entry name" value="FAIM1_dom_sf"/>
</dbReference>
<dbReference type="AlphaFoldDB" id="A0A813LNE0"/>
<dbReference type="Proteomes" id="UP000626109">
    <property type="component" value="Unassembled WGS sequence"/>
</dbReference>
<name>A0A813LNE0_POLGL</name>
<feature type="region of interest" description="Disordered" evidence="1">
    <location>
        <begin position="805"/>
        <end position="837"/>
    </location>
</feature>
<feature type="compositionally biased region" description="Low complexity" evidence="1">
    <location>
        <begin position="459"/>
        <end position="475"/>
    </location>
</feature>
<feature type="compositionally biased region" description="Pro residues" evidence="1">
    <location>
        <begin position="490"/>
        <end position="499"/>
    </location>
</feature>
<reference evidence="2" key="1">
    <citation type="submission" date="2021-02" db="EMBL/GenBank/DDBJ databases">
        <authorList>
            <person name="Dougan E. K."/>
            <person name="Rhodes N."/>
            <person name="Thang M."/>
            <person name="Chan C."/>
        </authorList>
    </citation>
    <scope>NUCLEOTIDE SEQUENCE</scope>
</reference>
<feature type="compositionally biased region" description="Low complexity" evidence="1">
    <location>
        <begin position="388"/>
        <end position="401"/>
    </location>
</feature>
<feature type="compositionally biased region" description="Low complexity" evidence="1">
    <location>
        <begin position="500"/>
        <end position="514"/>
    </location>
</feature>
<dbReference type="Pfam" id="PF06905">
    <property type="entry name" value="FAIM1"/>
    <property type="match status" value="1"/>
</dbReference>
<comment type="caution">
    <text evidence="2">The sequence shown here is derived from an EMBL/GenBank/DDBJ whole genome shotgun (WGS) entry which is preliminary data.</text>
</comment>
<feature type="compositionally biased region" description="Basic and acidic residues" evidence="1">
    <location>
        <begin position="558"/>
        <end position="573"/>
    </location>
</feature>
<feature type="compositionally biased region" description="Low complexity" evidence="1">
    <location>
        <begin position="177"/>
        <end position="194"/>
    </location>
</feature>
<accession>A0A813LNE0</accession>
<feature type="compositionally biased region" description="Polar residues" evidence="1">
    <location>
        <begin position="418"/>
        <end position="437"/>
    </location>
</feature>
<evidence type="ECO:0000313" key="2">
    <source>
        <dbReference type="EMBL" id="CAE8729965.1"/>
    </source>
</evidence>
<feature type="compositionally biased region" description="Polar residues" evidence="1">
    <location>
        <begin position="808"/>
        <end position="819"/>
    </location>
</feature>
<feature type="region of interest" description="Disordered" evidence="1">
    <location>
        <begin position="177"/>
        <end position="440"/>
    </location>
</feature>
<dbReference type="Gene3D" id="2.40.128.180">
    <property type="match status" value="1"/>
</dbReference>
<feature type="compositionally biased region" description="Low complexity" evidence="1">
    <location>
        <begin position="362"/>
        <end position="373"/>
    </location>
</feature>
<feature type="compositionally biased region" description="Basic and acidic residues" evidence="1">
    <location>
        <begin position="225"/>
        <end position="247"/>
    </location>
</feature>
<organism evidence="2 3">
    <name type="scientific">Polarella glacialis</name>
    <name type="common">Dinoflagellate</name>
    <dbReference type="NCBI Taxonomy" id="89957"/>
    <lineage>
        <taxon>Eukaryota</taxon>
        <taxon>Sar</taxon>
        <taxon>Alveolata</taxon>
        <taxon>Dinophyceae</taxon>
        <taxon>Suessiales</taxon>
        <taxon>Suessiaceae</taxon>
        <taxon>Polarella</taxon>
    </lineage>
</organism>
<feature type="region of interest" description="Disordered" evidence="1">
    <location>
        <begin position="459"/>
        <end position="578"/>
    </location>
</feature>
<gene>
    <name evidence="2" type="ORF">PGLA2088_LOCUS45589</name>
</gene>
<feature type="compositionally biased region" description="Low complexity" evidence="1">
    <location>
        <begin position="820"/>
        <end position="837"/>
    </location>
</feature>
<protein>
    <submittedName>
        <fullName evidence="2">Uncharacterized protein</fullName>
    </submittedName>
</protein>